<comment type="caution">
    <text evidence="1">The sequence shown here is derived from an EMBL/GenBank/DDBJ whole genome shotgun (WGS) entry which is preliminary data.</text>
</comment>
<reference evidence="1 2" key="1">
    <citation type="submission" date="2020-01" db="EMBL/GenBank/DDBJ databases">
        <title>Identification and distribution of gene clusters putatively required for synthesis of sphingolipid metabolism inhibitors in phylogenetically diverse species of the filamentous fungus Fusarium.</title>
        <authorList>
            <person name="Kim H.-S."/>
            <person name="Busman M."/>
            <person name="Brown D.W."/>
            <person name="Divon H."/>
            <person name="Uhlig S."/>
            <person name="Proctor R.H."/>
        </authorList>
    </citation>
    <scope>NUCLEOTIDE SEQUENCE [LARGE SCALE GENOMIC DNA]</scope>
    <source>
        <strain evidence="1 2">NRRL 20459</strain>
    </source>
</reference>
<name>A0A8H4LJA7_9HYPO</name>
<dbReference type="OrthoDB" id="5047941at2759"/>
<sequence length="381" mass="44140">MPGEQYCDRHATCTEPGCTALFKDTNLRYSMIGDFWFCPEHACIKRGRRPEEQCFQKRRDHLTQYCQTHADEEQCLTEGCSRDRGPNGRFCQLHTCDAANCTRQASQYLQDGRMCTHHQPCGAPGCVLFCSVGADRIPRPFCANHHLCQAPGVHCDAILTDGLEYCPQHRCGVANCRNPSDQYRGGFWCRDHSCTTPGCPGLIGSRDGNHSQNCRGYVCPVPGCPERTMGPFLLCHEHACTAYGCDAERARGRRFCRNHKCRNPGCDQISKIPGGYCAEHACGEDNCADLKRADDIYYPNLCRRHGEERLQYDRFLDDGRRRRRRSVSREREWPRPQDLVYRDVARRRELWDEEQEERRAAYNRELNREWELQQRRNGYRR</sequence>
<organism evidence="1 2">
    <name type="scientific">Fusarium albosuccineum</name>
    <dbReference type="NCBI Taxonomy" id="1237068"/>
    <lineage>
        <taxon>Eukaryota</taxon>
        <taxon>Fungi</taxon>
        <taxon>Dikarya</taxon>
        <taxon>Ascomycota</taxon>
        <taxon>Pezizomycotina</taxon>
        <taxon>Sordariomycetes</taxon>
        <taxon>Hypocreomycetidae</taxon>
        <taxon>Hypocreales</taxon>
        <taxon>Nectriaceae</taxon>
        <taxon>Fusarium</taxon>
        <taxon>Fusarium decemcellulare species complex</taxon>
    </lineage>
</organism>
<accession>A0A8H4LJA7</accession>
<dbReference type="AlphaFoldDB" id="A0A8H4LJA7"/>
<keyword evidence="2" id="KW-1185">Reference proteome</keyword>
<evidence type="ECO:0000313" key="1">
    <source>
        <dbReference type="EMBL" id="KAF4469193.1"/>
    </source>
</evidence>
<dbReference type="Proteomes" id="UP000554235">
    <property type="component" value="Unassembled WGS sequence"/>
</dbReference>
<gene>
    <name evidence="1" type="ORF">FALBO_3891</name>
</gene>
<dbReference type="EMBL" id="JAADYS010000506">
    <property type="protein sequence ID" value="KAF4469193.1"/>
    <property type="molecule type" value="Genomic_DNA"/>
</dbReference>
<protein>
    <submittedName>
        <fullName evidence="1">Uncharacterized protein</fullName>
    </submittedName>
</protein>
<proteinExistence type="predicted"/>
<evidence type="ECO:0000313" key="2">
    <source>
        <dbReference type="Proteomes" id="UP000554235"/>
    </source>
</evidence>